<dbReference type="EMBL" id="JAUUIA010001421">
    <property type="protein sequence ID" value="MDP0971922.1"/>
    <property type="molecule type" value="Genomic_DNA"/>
</dbReference>
<dbReference type="Proteomes" id="UP001244490">
    <property type="component" value="Unassembled WGS sequence"/>
</dbReference>
<comment type="caution">
    <text evidence="1">The sequence shown here is derived from an EMBL/GenBank/DDBJ whole genome shotgun (WGS) entry which is preliminary data.</text>
</comment>
<protein>
    <submittedName>
        <fullName evidence="1">Nitrate ABC transporter substrate-binding protein</fullName>
    </submittedName>
</protein>
<reference evidence="1" key="1">
    <citation type="submission" date="2023-07" db="EMBL/GenBank/DDBJ databases">
        <authorList>
            <person name="Peng Z."/>
        </authorList>
    </citation>
    <scope>NUCLEOTIDE SEQUENCE</scope>
    <source>
        <strain evidence="1">KP219</strain>
    </source>
</reference>
<accession>A0AAW8AS27</accession>
<feature type="non-terminal residue" evidence="1">
    <location>
        <position position="1"/>
    </location>
</feature>
<organism evidence="1 2">
    <name type="scientific">Klebsiella pneumoniae</name>
    <dbReference type="NCBI Taxonomy" id="573"/>
    <lineage>
        <taxon>Bacteria</taxon>
        <taxon>Pseudomonadati</taxon>
        <taxon>Pseudomonadota</taxon>
        <taxon>Gammaproteobacteria</taxon>
        <taxon>Enterobacterales</taxon>
        <taxon>Enterobacteriaceae</taxon>
        <taxon>Klebsiella/Raoultella group</taxon>
        <taxon>Klebsiella</taxon>
        <taxon>Klebsiella pneumoniae complex</taxon>
    </lineage>
</organism>
<name>A0AAW8AS27_KLEPN</name>
<proteinExistence type="predicted"/>
<dbReference type="AlphaFoldDB" id="A0AAW8AS27"/>
<evidence type="ECO:0000313" key="1">
    <source>
        <dbReference type="EMBL" id="MDP0971922.1"/>
    </source>
</evidence>
<evidence type="ECO:0000313" key="2">
    <source>
        <dbReference type="Proteomes" id="UP001244490"/>
    </source>
</evidence>
<gene>
    <name evidence="1" type="ORF">Q6294_33855</name>
</gene>
<sequence>DHPDYLGTAKAINQTALYSQAASALQVSVPKDPLRSSKLVDGVVWDGKDPARYADSFKVKV</sequence>